<keyword evidence="16" id="KW-1185">Reference proteome</keyword>
<comment type="similarity">
    <text evidence="2 14">Belongs to the Arg-specific ADP-ribosyltransferase family.</text>
</comment>
<dbReference type="GO" id="GO:0090729">
    <property type="term" value="F:toxin activity"/>
    <property type="evidence" value="ECO:0007669"/>
    <property type="project" value="UniProtKB-KW"/>
</dbReference>
<evidence type="ECO:0000313" key="15">
    <source>
        <dbReference type="EMBL" id="NXV03998.1"/>
    </source>
</evidence>
<keyword evidence="3" id="KW-0964">Secreted</keyword>
<dbReference type="EC" id="2.4.2.31" evidence="14"/>
<comment type="subcellular location">
    <subcellularLocation>
        <location evidence="1">Secreted</location>
    </subcellularLocation>
</comment>
<evidence type="ECO:0000256" key="1">
    <source>
        <dbReference type="ARBA" id="ARBA00004613"/>
    </source>
</evidence>
<dbReference type="GO" id="GO:0046677">
    <property type="term" value="P:response to antibiotic"/>
    <property type="evidence" value="ECO:0007669"/>
    <property type="project" value="UniProtKB-ARBA"/>
</dbReference>
<dbReference type="PROSITE" id="PS01291">
    <property type="entry name" value="ART"/>
    <property type="match status" value="1"/>
</dbReference>
<dbReference type="Pfam" id="PF01129">
    <property type="entry name" value="ART"/>
    <property type="match status" value="1"/>
</dbReference>
<dbReference type="Gene3D" id="3.90.176.10">
    <property type="entry name" value="Toxin ADP-ribosyltransferase, Chain A, domain 1"/>
    <property type="match status" value="1"/>
</dbReference>
<evidence type="ECO:0000256" key="8">
    <source>
        <dbReference type="ARBA" id="ARBA00022729"/>
    </source>
</evidence>
<evidence type="ECO:0000256" key="13">
    <source>
        <dbReference type="ARBA" id="ARBA00047597"/>
    </source>
</evidence>
<evidence type="ECO:0000313" key="16">
    <source>
        <dbReference type="Proteomes" id="UP000524451"/>
    </source>
</evidence>
<protein>
    <recommendedName>
        <fullName evidence="14">NAD(P)(+)--arginine ADP-ribosyltransferase</fullName>
        <ecNumber evidence="14">2.4.2.31</ecNumber>
    </recommendedName>
    <alternativeName>
        <fullName evidence="14">Mono(ADP-ribosyl)transferase</fullName>
    </alternativeName>
</protein>
<dbReference type="GO" id="GO:0003950">
    <property type="term" value="F:NAD+ poly-ADP-ribosyltransferase activity"/>
    <property type="evidence" value="ECO:0007669"/>
    <property type="project" value="TreeGrafter"/>
</dbReference>
<proteinExistence type="inferred from homology"/>
<dbReference type="InterPro" id="IPR050999">
    <property type="entry name" value="ADP-ribosyltransferase_ARG"/>
</dbReference>
<evidence type="ECO:0000256" key="4">
    <source>
        <dbReference type="ARBA" id="ARBA00022656"/>
    </source>
</evidence>
<keyword evidence="5 14" id="KW-0328">Glycosyltransferase</keyword>
<evidence type="ECO:0000256" key="10">
    <source>
        <dbReference type="ARBA" id="ARBA00023026"/>
    </source>
</evidence>
<keyword evidence="11 14" id="KW-0520">NAD</keyword>
<dbReference type="Proteomes" id="UP000524451">
    <property type="component" value="Unassembled WGS sequence"/>
</dbReference>
<keyword evidence="9 14" id="KW-0521">NADP</keyword>
<feature type="chain" id="PRO_5029950105" description="NAD(P)(+)--arginine ADP-ribosyltransferase" evidence="14">
    <location>
        <begin position="25"/>
        <end position="263"/>
    </location>
</feature>
<dbReference type="EMBL" id="VZUI01049535">
    <property type="protein sequence ID" value="NXV03998.1"/>
    <property type="molecule type" value="Genomic_DNA"/>
</dbReference>
<dbReference type="InterPro" id="IPR000768">
    <property type="entry name" value="ART"/>
</dbReference>
<evidence type="ECO:0000256" key="12">
    <source>
        <dbReference type="ARBA" id="ARBA00023157"/>
    </source>
</evidence>
<comment type="catalytic activity">
    <reaction evidence="13 14">
        <text>L-arginyl-[protein] + NAD(+) = N(omega)-(ADP-D-ribosyl)-L-arginyl-[protein] + nicotinamide + H(+)</text>
        <dbReference type="Rhea" id="RHEA:19149"/>
        <dbReference type="Rhea" id="RHEA-COMP:10532"/>
        <dbReference type="Rhea" id="RHEA-COMP:15087"/>
        <dbReference type="ChEBI" id="CHEBI:15378"/>
        <dbReference type="ChEBI" id="CHEBI:17154"/>
        <dbReference type="ChEBI" id="CHEBI:29965"/>
        <dbReference type="ChEBI" id="CHEBI:57540"/>
        <dbReference type="ChEBI" id="CHEBI:142554"/>
        <dbReference type="EC" id="2.4.2.31"/>
    </reaction>
</comment>
<feature type="signal peptide" evidence="14">
    <location>
        <begin position="1"/>
        <end position="24"/>
    </location>
</feature>
<dbReference type="PANTHER" id="PTHR10339:SF25">
    <property type="entry name" value="SECRETED EXOENZYME S"/>
    <property type="match status" value="1"/>
</dbReference>
<keyword evidence="7" id="KW-0548">Nucleotidyltransferase</keyword>
<keyword evidence="8 14" id="KW-0732">Signal</keyword>
<sequence length="263" mass="29988">WSLPTMAPLAHTLALLAMAVATAAIEVKPLDMALDSFDDQYLTCHVDMSAKLLEFQFPDFIKNDNYFKSWVIARDVWQKRGSKSSPLTPEQAIALMAYTMNFTKLYKAFNDATHVAGGSRWEYRNKFHFKSLHFLLTTALQKLRLPKDCRVVYRGMAGVSFHTEVGKEVRFGKFTSTSLSETVARGYGQDTMFKVLTCHGADIQKFSYDPSEKEVLIPPFETFKVIKEDKEKKQIELQSNGTFSNYDCEWLKGDIMGTARGDW</sequence>
<dbReference type="AlphaFoldDB" id="A0A7L3QMT2"/>
<dbReference type="GO" id="GO:0016779">
    <property type="term" value="F:nucleotidyltransferase activity"/>
    <property type="evidence" value="ECO:0007669"/>
    <property type="project" value="UniProtKB-KW"/>
</dbReference>
<keyword evidence="6 14" id="KW-0808">Transferase</keyword>
<feature type="non-terminal residue" evidence="15">
    <location>
        <position position="263"/>
    </location>
</feature>
<organism evidence="15 16">
    <name type="scientific">Cettia cetti</name>
    <dbReference type="NCBI Taxonomy" id="68486"/>
    <lineage>
        <taxon>Eukaryota</taxon>
        <taxon>Metazoa</taxon>
        <taxon>Chordata</taxon>
        <taxon>Craniata</taxon>
        <taxon>Vertebrata</taxon>
        <taxon>Euteleostomi</taxon>
        <taxon>Archelosauria</taxon>
        <taxon>Archosauria</taxon>
        <taxon>Dinosauria</taxon>
        <taxon>Saurischia</taxon>
        <taxon>Theropoda</taxon>
        <taxon>Coelurosauria</taxon>
        <taxon>Aves</taxon>
        <taxon>Neognathae</taxon>
        <taxon>Neoaves</taxon>
        <taxon>Telluraves</taxon>
        <taxon>Australaves</taxon>
        <taxon>Passeriformes</taxon>
        <taxon>Sylvioidea</taxon>
        <taxon>Sylviidae</taxon>
        <taxon>Acrocephalinae</taxon>
        <taxon>Cettia</taxon>
    </lineage>
</organism>
<keyword evidence="12" id="KW-1015">Disulfide bond</keyword>
<keyword evidence="10" id="KW-0843">Virulence</keyword>
<reference evidence="15 16" key="1">
    <citation type="submission" date="2019-09" db="EMBL/GenBank/DDBJ databases">
        <title>Bird 10,000 Genomes (B10K) Project - Family phase.</title>
        <authorList>
            <person name="Zhang G."/>
        </authorList>
    </citation>
    <scope>NUCLEOTIDE SEQUENCE [LARGE SCALE GENOMIC DNA]</scope>
    <source>
        <strain evidence="15">OUT-0056</strain>
        <tissue evidence="15">Blood</tissue>
    </source>
</reference>
<dbReference type="PANTHER" id="PTHR10339">
    <property type="entry name" value="ADP-RIBOSYLTRANSFERASE"/>
    <property type="match status" value="1"/>
</dbReference>
<name>A0A7L3QMT2_9SYLV</name>
<dbReference type="GO" id="GO:0005615">
    <property type="term" value="C:extracellular space"/>
    <property type="evidence" value="ECO:0007669"/>
    <property type="project" value="UniProtKB-ARBA"/>
</dbReference>
<dbReference type="PROSITE" id="PS51996">
    <property type="entry name" value="TR_MART"/>
    <property type="match status" value="1"/>
</dbReference>
<dbReference type="FunFam" id="3.90.176.10:FF:000001">
    <property type="entry name" value="NAD(P)(+)--arginine ADP-ribosyltransferase"/>
    <property type="match status" value="1"/>
</dbReference>
<keyword evidence="4" id="KW-0800">Toxin</keyword>
<evidence type="ECO:0000256" key="14">
    <source>
        <dbReference type="RuleBase" id="RU361228"/>
    </source>
</evidence>
<dbReference type="GO" id="GO:0044194">
    <property type="term" value="C:cytolytic granule"/>
    <property type="evidence" value="ECO:0007669"/>
    <property type="project" value="UniProtKB-ARBA"/>
</dbReference>
<evidence type="ECO:0000256" key="6">
    <source>
        <dbReference type="ARBA" id="ARBA00022679"/>
    </source>
</evidence>
<dbReference type="GO" id="GO:0106274">
    <property type="term" value="F:NAD+-protein-arginine ADP-ribosyltransferase activity"/>
    <property type="evidence" value="ECO:0007669"/>
    <property type="project" value="UniProtKB-EC"/>
</dbReference>
<evidence type="ECO:0000256" key="5">
    <source>
        <dbReference type="ARBA" id="ARBA00022676"/>
    </source>
</evidence>
<evidence type="ECO:0000256" key="9">
    <source>
        <dbReference type="ARBA" id="ARBA00022857"/>
    </source>
</evidence>
<evidence type="ECO:0000256" key="3">
    <source>
        <dbReference type="ARBA" id="ARBA00022525"/>
    </source>
</evidence>
<gene>
    <name evidence="15" type="primary">Nrt1</name>
    <name evidence="15" type="ORF">CETCET_R06546</name>
</gene>
<comment type="caution">
    <text evidence="15">The sequence shown here is derived from an EMBL/GenBank/DDBJ whole genome shotgun (WGS) entry which is preliminary data.</text>
</comment>
<accession>A0A7L3QMT2</accession>
<evidence type="ECO:0000256" key="2">
    <source>
        <dbReference type="ARBA" id="ARBA00009558"/>
    </source>
</evidence>
<feature type="non-terminal residue" evidence="15">
    <location>
        <position position="1"/>
    </location>
</feature>
<dbReference type="PRINTS" id="PR00970">
    <property type="entry name" value="RIBTRNSFRASE"/>
</dbReference>
<dbReference type="SUPFAM" id="SSF56399">
    <property type="entry name" value="ADP-ribosylation"/>
    <property type="match status" value="1"/>
</dbReference>
<evidence type="ECO:0000256" key="11">
    <source>
        <dbReference type="ARBA" id="ARBA00023027"/>
    </source>
</evidence>
<evidence type="ECO:0000256" key="7">
    <source>
        <dbReference type="ARBA" id="ARBA00022695"/>
    </source>
</evidence>